<comment type="subcellular location">
    <subcellularLocation>
        <location evidence="3">Cytoplasm</location>
    </subcellularLocation>
</comment>
<protein>
    <recommendedName>
        <fullName evidence="3">Urease accessory protein UreD</fullName>
    </recommendedName>
</protein>
<sequence>MVLCQPGEILPDTATPVAPAATRRRSWPAELELWFASMAGKTRLARRRHCGPLLVQKPFYPEKDGSCHVYLLHPPAGIVGGDRLVQHFHVDDGARVVLTTPGATRFYRSLGDVALQSTRIEVGAGAVCEFLPQETIIFAGANARVETTVTLAPDAVYAGWDFICLGRPAAGEGFTAGRVAQRVEIVRDGRPVWFERMALSAGAPQLAAAFALSGQPTAGAMVYAGALPDDAAERVRAAIDGQGQGGFGDAGCLQGMFSVSQLEDVVVCRYLGSRVADGKAMFVQAWDILRRLGQGKPASAPRIWAT</sequence>
<evidence type="ECO:0000256" key="2">
    <source>
        <dbReference type="ARBA" id="ARBA00023186"/>
    </source>
</evidence>
<comment type="caution">
    <text evidence="4">The sequence shown here is derived from an EMBL/GenBank/DDBJ whole genome shotgun (WGS) entry which is preliminary data.</text>
</comment>
<proteinExistence type="inferred from homology"/>
<dbReference type="HAMAP" id="MF_01384">
    <property type="entry name" value="UreD"/>
    <property type="match status" value="1"/>
</dbReference>
<evidence type="ECO:0000313" key="4">
    <source>
        <dbReference type="EMBL" id="TCO15324.1"/>
    </source>
</evidence>
<dbReference type="Pfam" id="PF01774">
    <property type="entry name" value="UreD"/>
    <property type="match status" value="1"/>
</dbReference>
<dbReference type="AlphaFoldDB" id="A0A4R2GWV7"/>
<evidence type="ECO:0000256" key="1">
    <source>
        <dbReference type="ARBA" id="ARBA00007177"/>
    </source>
</evidence>
<dbReference type="GO" id="GO:0016151">
    <property type="term" value="F:nickel cation binding"/>
    <property type="evidence" value="ECO:0007669"/>
    <property type="project" value="UniProtKB-UniRule"/>
</dbReference>
<dbReference type="Proteomes" id="UP000294881">
    <property type="component" value="Unassembled WGS sequence"/>
</dbReference>
<dbReference type="PANTHER" id="PTHR33643:SF1">
    <property type="entry name" value="UREASE ACCESSORY PROTEIN D"/>
    <property type="match status" value="1"/>
</dbReference>
<evidence type="ECO:0000256" key="3">
    <source>
        <dbReference type="HAMAP-Rule" id="MF_01384"/>
    </source>
</evidence>
<dbReference type="PANTHER" id="PTHR33643">
    <property type="entry name" value="UREASE ACCESSORY PROTEIN D"/>
    <property type="match status" value="1"/>
</dbReference>
<dbReference type="InterPro" id="IPR002669">
    <property type="entry name" value="UreD"/>
</dbReference>
<keyword evidence="3" id="KW-0963">Cytoplasm</keyword>
<dbReference type="RefSeq" id="WP_245514201.1">
    <property type="nucleotide sequence ID" value="NZ_JBHUNN010000002.1"/>
</dbReference>
<name>A0A4R2GWV7_9HYPH</name>
<dbReference type="EMBL" id="SLWL01000002">
    <property type="protein sequence ID" value="TCO15324.1"/>
    <property type="molecule type" value="Genomic_DNA"/>
</dbReference>
<keyword evidence="3" id="KW-0996">Nickel insertion</keyword>
<reference evidence="4 5" key="1">
    <citation type="submission" date="2019-03" db="EMBL/GenBank/DDBJ databases">
        <title>Genomic Encyclopedia of Type Strains, Phase IV (KMG-IV): sequencing the most valuable type-strain genomes for metagenomic binning, comparative biology and taxonomic classification.</title>
        <authorList>
            <person name="Goeker M."/>
        </authorList>
    </citation>
    <scope>NUCLEOTIDE SEQUENCE [LARGE SCALE GENOMIC DNA]</scope>
    <source>
        <strain evidence="4 5">DSM 22958</strain>
    </source>
</reference>
<keyword evidence="5" id="KW-1185">Reference proteome</keyword>
<comment type="similarity">
    <text evidence="1 3">Belongs to the UreD family.</text>
</comment>
<accession>A0A4R2GWV7</accession>
<gene>
    <name evidence="3" type="primary">ureD</name>
    <name evidence="4" type="ORF">EV666_102303</name>
</gene>
<dbReference type="GO" id="GO:0005737">
    <property type="term" value="C:cytoplasm"/>
    <property type="evidence" value="ECO:0007669"/>
    <property type="project" value="UniProtKB-SubCell"/>
</dbReference>
<organism evidence="4 5">
    <name type="scientific">Camelimonas lactis</name>
    <dbReference type="NCBI Taxonomy" id="659006"/>
    <lineage>
        <taxon>Bacteria</taxon>
        <taxon>Pseudomonadati</taxon>
        <taxon>Pseudomonadota</taxon>
        <taxon>Alphaproteobacteria</taxon>
        <taxon>Hyphomicrobiales</taxon>
        <taxon>Chelatococcaceae</taxon>
        <taxon>Camelimonas</taxon>
    </lineage>
</organism>
<comment type="subunit">
    <text evidence="3">UreD, UreF and UreG form a complex that acts as a GTP-hydrolysis-dependent molecular chaperone, activating the urease apoprotein by helping to assemble the nickel containing metallocenter of UreC. The UreE protein probably delivers the nickel.</text>
</comment>
<comment type="function">
    <text evidence="3">Required for maturation of urease via the functional incorporation of the urease nickel metallocenter.</text>
</comment>
<evidence type="ECO:0000313" key="5">
    <source>
        <dbReference type="Proteomes" id="UP000294881"/>
    </source>
</evidence>
<keyword evidence="2 3" id="KW-0143">Chaperone</keyword>